<keyword evidence="1" id="KW-1277">Toxin-antitoxin system</keyword>
<evidence type="ECO:0000313" key="4">
    <source>
        <dbReference type="EMBL" id="OZI45936.1"/>
    </source>
</evidence>
<dbReference type="InterPro" id="IPR010985">
    <property type="entry name" value="Ribbon_hlx_hlx"/>
</dbReference>
<evidence type="ECO:0000313" key="5">
    <source>
        <dbReference type="Proteomes" id="UP000216913"/>
    </source>
</evidence>
<dbReference type="InterPro" id="IPR014795">
    <property type="entry name" value="TacA_1-like"/>
</dbReference>
<reference evidence="4 5" key="1">
    <citation type="submission" date="2017-05" db="EMBL/GenBank/DDBJ databases">
        <title>Complete and WGS of Bordetella genogroups.</title>
        <authorList>
            <person name="Spilker T."/>
            <person name="LiPuma J."/>
        </authorList>
    </citation>
    <scope>NUCLEOTIDE SEQUENCE [LARGE SCALE GENOMIC DNA]</scope>
    <source>
        <strain evidence="4 5">AU10456</strain>
    </source>
</reference>
<dbReference type="SUPFAM" id="SSF47598">
    <property type="entry name" value="Ribbon-helix-helix"/>
    <property type="match status" value="1"/>
</dbReference>
<dbReference type="Gene3D" id="1.20.5.780">
    <property type="entry name" value="Single helix bin"/>
    <property type="match status" value="1"/>
</dbReference>
<comment type="caution">
    <text evidence="4">The sequence shown here is derived from an EMBL/GenBank/DDBJ whole genome shotgun (WGS) entry which is preliminary data.</text>
</comment>
<protein>
    <recommendedName>
        <fullName evidence="6">DUF1778 domain-containing protein</fullName>
    </recommendedName>
</protein>
<name>A0A261T8K9_9BORD</name>
<proteinExistence type="inferred from homology"/>
<comment type="similarity">
    <text evidence="2">Belongs to the TacA antitoxin family.</text>
</comment>
<evidence type="ECO:0000256" key="2">
    <source>
        <dbReference type="ARBA" id="ARBA00049988"/>
    </source>
</evidence>
<gene>
    <name evidence="4" type="ORF">CAL25_21905</name>
</gene>
<sequence>MRVRRRRLQATLRKPRYLEGPGVRTPSPQAPPRRRPAASALIADVVSSLIAQGREAASAARSARLEARLTEQQRQTLKLAADLEGRSLSDYVVHAAYQSALISIQNAALVRLSARDTDVLLAALGSPPPPNAALKRAHARHRKLIRRASGD</sequence>
<accession>A0A261T8K9</accession>
<evidence type="ECO:0000256" key="3">
    <source>
        <dbReference type="SAM" id="MobiDB-lite"/>
    </source>
</evidence>
<dbReference type="AlphaFoldDB" id="A0A261T8K9"/>
<dbReference type="PANTHER" id="PTHR35401">
    <property type="entry name" value="COPG FAMILY HELIX-TURN-HELIX PROTEIN-RELATED-RELATED"/>
    <property type="match status" value="1"/>
</dbReference>
<dbReference type="Proteomes" id="UP000216913">
    <property type="component" value="Unassembled WGS sequence"/>
</dbReference>
<organism evidence="4 5">
    <name type="scientific">Bordetella genomosp. 5</name>
    <dbReference type="NCBI Taxonomy" id="1395608"/>
    <lineage>
        <taxon>Bacteria</taxon>
        <taxon>Pseudomonadati</taxon>
        <taxon>Pseudomonadota</taxon>
        <taxon>Betaproteobacteria</taxon>
        <taxon>Burkholderiales</taxon>
        <taxon>Alcaligenaceae</taxon>
        <taxon>Bordetella</taxon>
    </lineage>
</organism>
<feature type="region of interest" description="Disordered" evidence="3">
    <location>
        <begin position="15"/>
        <end position="36"/>
    </location>
</feature>
<dbReference type="EMBL" id="NEVP01000012">
    <property type="protein sequence ID" value="OZI45936.1"/>
    <property type="molecule type" value="Genomic_DNA"/>
</dbReference>
<evidence type="ECO:0008006" key="6">
    <source>
        <dbReference type="Google" id="ProtNLM"/>
    </source>
</evidence>
<keyword evidence="5" id="KW-1185">Reference proteome</keyword>
<dbReference type="GO" id="GO:0006355">
    <property type="term" value="P:regulation of DNA-templated transcription"/>
    <property type="evidence" value="ECO:0007669"/>
    <property type="project" value="InterPro"/>
</dbReference>
<evidence type="ECO:0000256" key="1">
    <source>
        <dbReference type="ARBA" id="ARBA00022649"/>
    </source>
</evidence>
<dbReference type="Pfam" id="PF08681">
    <property type="entry name" value="TacA1"/>
    <property type="match status" value="1"/>
</dbReference>
<dbReference type="PANTHER" id="PTHR35401:SF2">
    <property type="entry name" value="ABC-TYPE TRANSPORT SYSTEM"/>
    <property type="match status" value="1"/>
</dbReference>